<accession>A0A0D2G2L7</accession>
<feature type="region of interest" description="Disordered" evidence="2">
    <location>
        <begin position="57"/>
        <end position="83"/>
    </location>
</feature>
<feature type="region of interest" description="Disordered" evidence="2">
    <location>
        <begin position="232"/>
        <end position="262"/>
    </location>
</feature>
<proteinExistence type="predicted"/>
<dbReference type="PANTHER" id="PTHR37534">
    <property type="entry name" value="TRANSCRIPTIONAL ACTIVATOR PROTEIN UGA3"/>
    <property type="match status" value="1"/>
</dbReference>
<protein>
    <recommendedName>
        <fullName evidence="5">Transcription factor domain-containing protein</fullName>
    </recommendedName>
</protein>
<evidence type="ECO:0000256" key="1">
    <source>
        <dbReference type="ARBA" id="ARBA00023242"/>
    </source>
</evidence>
<feature type="region of interest" description="Disordered" evidence="2">
    <location>
        <begin position="1"/>
        <end position="31"/>
    </location>
</feature>
<reference evidence="3 4" key="1">
    <citation type="submission" date="2015-01" db="EMBL/GenBank/DDBJ databases">
        <title>The Genome Sequence of Capronia semiimmersa CBS27337.</title>
        <authorList>
            <consortium name="The Broad Institute Genomics Platform"/>
            <person name="Cuomo C."/>
            <person name="de Hoog S."/>
            <person name="Gorbushina A."/>
            <person name="Stielow B."/>
            <person name="Teixiera M."/>
            <person name="Abouelleil A."/>
            <person name="Chapman S.B."/>
            <person name="Priest M."/>
            <person name="Young S.K."/>
            <person name="Wortman J."/>
            <person name="Nusbaum C."/>
            <person name="Birren B."/>
        </authorList>
    </citation>
    <scope>NUCLEOTIDE SEQUENCE [LARGE SCALE GENOMIC DNA]</scope>
    <source>
        <strain evidence="3 4">CBS 27337</strain>
    </source>
</reference>
<dbReference type="HOGENOM" id="CLU_609710_0_0_1"/>
<name>A0A0D2G2L7_9EURO</name>
<evidence type="ECO:0000256" key="2">
    <source>
        <dbReference type="SAM" id="MobiDB-lite"/>
    </source>
</evidence>
<organism evidence="3 4">
    <name type="scientific">Phialophora macrospora</name>
    <dbReference type="NCBI Taxonomy" id="1851006"/>
    <lineage>
        <taxon>Eukaryota</taxon>
        <taxon>Fungi</taxon>
        <taxon>Dikarya</taxon>
        <taxon>Ascomycota</taxon>
        <taxon>Pezizomycotina</taxon>
        <taxon>Eurotiomycetes</taxon>
        <taxon>Chaetothyriomycetidae</taxon>
        <taxon>Chaetothyriales</taxon>
        <taxon>Herpotrichiellaceae</taxon>
        <taxon>Phialophora</taxon>
    </lineage>
</organism>
<feature type="region of interest" description="Disordered" evidence="2">
    <location>
        <begin position="105"/>
        <end position="140"/>
    </location>
</feature>
<gene>
    <name evidence="3" type="ORF">PV04_05700</name>
</gene>
<keyword evidence="4" id="KW-1185">Reference proteome</keyword>
<feature type="compositionally biased region" description="Basic and acidic residues" evidence="2">
    <location>
        <begin position="57"/>
        <end position="68"/>
    </location>
</feature>
<dbReference type="EMBL" id="KN846959">
    <property type="protein sequence ID" value="KIW66364.1"/>
    <property type="molecule type" value="Genomic_DNA"/>
</dbReference>
<keyword evidence="1" id="KW-0539">Nucleus</keyword>
<dbReference type="GO" id="GO:0045944">
    <property type="term" value="P:positive regulation of transcription by RNA polymerase II"/>
    <property type="evidence" value="ECO:0007669"/>
    <property type="project" value="TreeGrafter"/>
</dbReference>
<evidence type="ECO:0008006" key="5">
    <source>
        <dbReference type="Google" id="ProtNLM"/>
    </source>
</evidence>
<dbReference type="STRING" id="5601.A0A0D2G2L7"/>
<evidence type="ECO:0000313" key="3">
    <source>
        <dbReference type="EMBL" id="KIW66364.1"/>
    </source>
</evidence>
<dbReference type="Proteomes" id="UP000054266">
    <property type="component" value="Unassembled WGS sequence"/>
</dbReference>
<dbReference type="AlphaFoldDB" id="A0A0D2G2L7"/>
<dbReference type="GO" id="GO:0000976">
    <property type="term" value="F:transcription cis-regulatory region binding"/>
    <property type="evidence" value="ECO:0007669"/>
    <property type="project" value="TreeGrafter"/>
</dbReference>
<dbReference type="GO" id="GO:0005634">
    <property type="term" value="C:nucleus"/>
    <property type="evidence" value="ECO:0007669"/>
    <property type="project" value="TreeGrafter"/>
</dbReference>
<dbReference type="PANTHER" id="PTHR37534:SF2">
    <property type="entry name" value="N-ACETYLTRANSFERASE DOMAIN-CONTAINING PROTEIN"/>
    <property type="match status" value="1"/>
</dbReference>
<sequence>MAATNKNVRRQHWRNAAEKTGSGHVDSGPFKADQSWVHIERAYEFVDETELIKDDYETLLPDDARDDGIDIQQPRLQQPESPGVAEIETLRDGQGGANGVDQDELEFSQIESPRPGPGDGPREANRSHSQTGGNYQAPHFISLPHVQGSDLSQEVIDVSLVGNGLAQVTSNFTSESALGTRSVVTDERRLLGHSPESRWSLIFESPDINSQTTQHRAGLSPNDPNSDVASTIFGAGLPPSRSPWPPPAHRQKSPALPEKHPAHPLTSAQEAFLMRRFSEIGEWIDLADSSRNFSYLVPQLALHDCLLKSLMIATAAKQLFLVGELEDGKEIAEKSYDTAISVLIQRIECEKPLSANTFIALIISASYEMLSTNGVEWHNHLGGGLSFAKAQGISGSCGGINEVVFWATARQEVVRCILARSRLRLDPDLWNARLDRMAQDGQEDLAFNQ</sequence>
<dbReference type="GO" id="GO:0003700">
    <property type="term" value="F:DNA-binding transcription factor activity"/>
    <property type="evidence" value="ECO:0007669"/>
    <property type="project" value="TreeGrafter"/>
</dbReference>
<evidence type="ECO:0000313" key="4">
    <source>
        <dbReference type="Proteomes" id="UP000054266"/>
    </source>
</evidence>